<dbReference type="GO" id="GO:0006310">
    <property type="term" value="P:DNA recombination"/>
    <property type="evidence" value="ECO:0007669"/>
    <property type="project" value="UniProtKB-KW"/>
</dbReference>
<evidence type="ECO:0000256" key="3">
    <source>
        <dbReference type="PROSITE-ProRule" id="PRU01248"/>
    </source>
</evidence>
<gene>
    <name evidence="7" type="ordered locus">Deipe_2429</name>
</gene>
<protein>
    <submittedName>
        <fullName evidence="7">Site-specific recombinase XerD</fullName>
    </submittedName>
</protein>
<keyword evidence="1 3" id="KW-0238">DNA-binding</keyword>
<dbReference type="GO" id="GO:0003677">
    <property type="term" value="F:DNA binding"/>
    <property type="evidence" value="ECO:0007669"/>
    <property type="project" value="UniProtKB-UniRule"/>
</dbReference>
<dbReference type="eggNOG" id="COG0582">
    <property type="taxonomic scope" value="Bacteria"/>
</dbReference>
<dbReference type="Gene3D" id="1.10.443.10">
    <property type="entry name" value="Intergrase catalytic core"/>
    <property type="match status" value="1"/>
</dbReference>
<feature type="region of interest" description="Disordered" evidence="4">
    <location>
        <begin position="1"/>
        <end position="24"/>
    </location>
</feature>
<dbReference type="PROSITE" id="PS51898">
    <property type="entry name" value="TYR_RECOMBINASE"/>
    <property type="match status" value="1"/>
</dbReference>
<dbReference type="STRING" id="937777.Deipe_2429"/>
<dbReference type="PATRIC" id="fig|937777.3.peg.2433"/>
<dbReference type="InterPro" id="IPR013762">
    <property type="entry name" value="Integrase-like_cat_sf"/>
</dbReference>
<dbReference type="RefSeq" id="WP_015236205.1">
    <property type="nucleotide sequence ID" value="NC_019793.1"/>
</dbReference>
<keyword evidence="8" id="KW-1185">Reference proteome</keyword>
<dbReference type="InterPro" id="IPR044068">
    <property type="entry name" value="CB"/>
</dbReference>
<dbReference type="InterPro" id="IPR010998">
    <property type="entry name" value="Integrase_recombinase_N"/>
</dbReference>
<dbReference type="Pfam" id="PF00589">
    <property type="entry name" value="Phage_integrase"/>
    <property type="match status" value="1"/>
</dbReference>
<dbReference type="Proteomes" id="UP000010467">
    <property type="component" value="Chromosome"/>
</dbReference>
<dbReference type="OrthoDB" id="63437at2"/>
<feature type="domain" description="Tyr recombinase" evidence="5">
    <location>
        <begin position="188"/>
        <end position="426"/>
    </location>
</feature>
<dbReference type="GO" id="GO:0015074">
    <property type="term" value="P:DNA integration"/>
    <property type="evidence" value="ECO:0007669"/>
    <property type="project" value="InterPro"/>
</dbReference>
<keyword evidence="2" id="KW-0233">DNA recombination</keyword>
<evidence type="ECO:0000259" key="5">
    <source>
        <dbReference type="PROSITE" id="PS51898"/>
    </source>
</evidence>
<dbReference type="CDD" id="cd01189">
    <property type="entry name" value="INT_ICEBs1_C_like"/>
    <property type="match status" value="1"/>
</dbReference>
<dbReference type="SUPFAM" id="SSF56349">
    <property type="entry name" value="DNA breaking-rejoining enzymes"/>
    <property type="match status" value="1"/>
</dbReference>
<evidence type="ECO:0000256" key="2">
    <source>
        <dbReference type="ARBA" id="ARBA00023172"/>
    </source>
</evidence>
<dbReference type="HOGENOM" id="CLU_027562_17_1_0"/>
<name>L0A1X5_DEIPD</name>
<proteinExistence type="predicted"/>
<evidence type="ECO:0000313" key="8">
    <source>
        <dbReference type="Proteomes" id="UP000010467"/>
    </source>
</evidence>
<evidence type="ECO:0000313" key="7">
    <source>
        <dbReference type="EMBL" id="AFZ67903.1"/>
    </source>
</evidence>
<dbReference type="KEGG" id="dpd:Deipe_2429"/>
<evidence type="ECO:0000256" key="4">
    <source>
        <dbReference type="SAM" id="MobiDB-lite"/>
    </source>
</evidence>
<dbReference type="Gene3D" id="1.10.150.130">
    <property type="match status" value="1"/>
</dbReference>
<dbReference type="AlphaFoldDB" id="L0A1X5"/>
<reference evidence="8" key="1">
    <citation type="submission" date="2012-03" db="EMBL/GenBank/DDBJ databases">
        <title>Complete sequence of chromosome of Deinococcus peraridilitoris DSM 19664.</title>
        <authorList>
            <person name="Lucas S."/>
            <person name="Copeland A."/>
            <person name="Lapidus A."/>
            <person name="Glavina del Rio T."/>
            <person name="Dalin E."/>
            <person name="Tice H."/>
            <person name="Bruce D."/>
            <person name="Goodwin L."/>
            <person name="Pitluck S."/>
            <person name="Peters L."/>
            <person name="Mikhailova N."/>
            <person name="Lu M."/>
            <person name="Kyrpides N."/>
            <person name="Mavromatis K."/>
            <person name="Ivanova N."/>
            <person name="Brettin T."/>
            <person name="Detter J.C."/>
            <person name="Han C."/>
            <person name="Larimer F."/>
            <person name="Land M."/>
            <person name="Hauser L."/>
            <person name="Markowitz V."/>
            <person name="Cheng J.-F."/>
            <person name="Hugenholtz P."/>
            <person name="Woyke T."/>
            <person name="Wu D."/>
            <person name="Pukall R."/>
            <person name="Steenblock K."/>
            <person name="Brambilla E."/>
            <person name="Klenk H.-P."/>
            <person name="Eisen J.A."/>
        </authorList>
    </citation>
    <scope>NUCLEOTIDE SEQUENCE [LARGE SCALE GENOMIC DNA]</scope>
    <source>
        <strain evidence="8">DSM 19664 / LMG 22246 / CIP 109416 / KR-200</strain>
    </source>
</reference>
<organism evidence="7 8">
    <name type="scientific">Deinococcus peraridilitoris (strain DSM 19664 / LMG 22246 / CIP 109416 / KR-200)</name>
    <dbReference type="NCBI Taxonomy" id="937777"/>
    <lineage>
        <taxon>Bacteria</taxon>
        <taxon>Thermotogati</taxon>
        <taxon>Deinococcota</taxon>
        <taxon>Deinococci</taxon>
        <taxon>Deinococcales</taxon>
        <taxon>Deinococcaceae</taxon>
        <taxon>Deinococcus</taxon>
    </lineage>
</organism>
<dbReference type="InterPro" id="IPR011010">
    <property type="entry name" value="DNA_brk_join_enz"/>
</dbReference>
<dbReference type="PANTHER" id="PTHR30349:SF91">
    <property type="entry name" value="INTA PROTEIN"/>
    <property type="match status" value="1"/>
</dbReference>
<accession>L0A1X5</accession>
<evidence type="ECO:0000259" key="6">
    <source>
        <dbReference type="PROSITE" id="PS51900"/>
    </source>
</evidence>
<feature type="domain" description="Core-binding (CB)" evidence="6">
    <location>
        <begin position="79"/>
        <end position="165"/>
    </location>
</feature>
<dbReference type="EMBL" id="CP003382">
    <property type="protein sequence ID" value="AFZ67903.1"/>
    <property type="molecule type" value="Genomic_DNA"/>
</dbReference>
<dbReference type="PANTHER" id="PTHR30349">
    <property type="entry name" value="PHAGE INTEGRASE-RELATED"/>
    <property type="match status" value="1"/>
</dbReference>
<sequence>MARAQTVPKERKTKQRGNGQGTVRQVGKKWRWEITLGFRADGTRISRSGYASTKKEAEDARNAMLTDYKRGLIGASDDVTVAEYAARWLKRQHDVKPKTQKRAGELLAYALEHIGKKRLRDVRPQHLKDLMATLAAREMKRGGTMAPRTLLHIRAKLRSMFREAVSDQIIYVNPMDSVKRSKLTAPISAGEVFDEEQMQRFAAIGWALEEVGICRLFPALFMAVSLGLRREEVAGLLWKHVDLERGILSVREVRTGGVKGTVTGEPKTLASRRDIPMPQSLVRVLKELQSKQERERKAAGAAWENSGYVIAGELGGPVAPDNLNRTMKRVIEWSDPDRFEEKARHLAISTSPEALARLRAEVLAGGKGQKLPSRSPHDLRHTYATLALKRGVPVEVVSKILGHASVSITLDTYRHVFENEKRAHVVDLFETMPPRREPEAVAALN</sequence>
<dbReference type="InterPro" id="IPR050090">
    <property type="entry name" value="Tyrosine_recombinase_XerCD"/>
</dbReference>
<dbReference type="InterPro" id="IPR002104">
    <property type="entry name" value="Integrase_catalytic"/>
</dbReference>
<dbReference type="PROSITE" id="PS51900">
    <property type="entry name" value="CB"/>
    <property type="match status" value="1"/>
</dbReference>
<evidence type="ECO:0000256" key="1">
    <source>
        <dbReference type="ARBA" id="ARBA00023125"/>
    </source>
</evidence>